<dbReference type="EMBL" id="VOAJ01001031">
    <property type="protein sequence ID" value="KAF0885735.1"/>
    <property type="molecule type" value="Genomic_DNA"/>
</dbReference>
<organism evidence="1 2">
    <name type="scientific">Crocuta crocuta</name>
    <name type="common">Spotted hyena</name>
    <dbReference type="NCBI Taxonomy" id="9678"/>
    <lineage>
        <taxon>Eukaryota</taxon>
        <taxon>Metazoa</taxon>
        <taxon>Chordata</taxon>
        <taxon>Craniata</taxon>
        <taxon>Vertebrata</taxon>
        <taxon>Euteleostomi</taxon>
        <taxon>Mammalia</taxon>
        <taxon>Eutheria</taxon>
        <taxon>Laurasiatheria</taxon>
        <taxon>Carnivora</taxon>
        <taxon>Feliformia</taxon>
        <taxon>Hyaenidae</taxon>
        <taxon>Crocuta</taxon>
    </lineage>
</organism>
<gene>
    <name evidence="1" type="ORF">FOF47_R04062</name>
</gene>
<protein>
    <submittedName>
        <fullName evidence="1">LORF2 protein</fullName>
    </submittedName>
</protein>
<evidence type="ECO:0000313" key="1">
    <source>
        <dbReference type="EMBL" id="KAF0885735.1"/>
    </source>
</evidence>
<dbReference type="Proteomes" id="UP000475037">
    <property type="component" value="Unassembled WGS sequence"/>
</dbReference>
<name>A0A6G1BBP4_CROCR</name>
<reference evidence="1 2" key="1">
    <citation type="submission" date="2019-11" db="EMBL/GenBank/DDBJ databases">
        <authorList>
            <person name="Yang C."/>
            <person name="Li F."/>
        </authorList>
    </citation>
    <scope>NUCLEOTIDE SEQUENCE [LARGE SCALE GENOMIC DNA]</scope>
    <source>
        <strain evidence="1">KB4526</strain>
        <tissue evidence="1">Muscle</tissue>
    </source>
</reference>
<proteinExistence type="predicted"/>
<sequence>EDVQMANRHMKRCSTSFITEEMQIKTTMRYHLTPIRMVQIKNTRNNKCWQRCGGKGKFLLHYWWKCKLVQPLWKTVWSLPKNILKIKLPSDPVISLLCIYPKITKTLIQKDICIPMFIATVFTIATLWKQPNCPSIDEWRKKMWYIHT</sequence>
<evidence type="ECO:0000313" key="2">
    <source>
        <dbReference type="Proteomes" id="UP000475037"/>
    </source>
</evidence>
<keyword evidence="2" id="KW-1185">Reference proteome</keyword>
<feature type="non-terminal residue" evidence="1">
    <location>
        <position position="148"/>
    </location>
</feature>
<accession>A0A6G1BBP4</accession>
<feature type="non-terminal residue" evidence="1">
    <location>
        <position position="1"/>
    </location>
</feature>
<dbReference type="AlphaFoldDB" id="A0A6G1BBP4"/>
<comment type="caution">
    <text evidence="1">The sequence shown here is derived from an EMBL/GenBank/DDBJ whole genome shotgun (WGS) entry which is preliminary data.</text>
</comment>